<comment type="caution">
    <text evidence="1">The sequence shown here is derived from an EMBL/GenBank/DDBJ whole genome shotgun (WGS) entry which is preliminary data.</text>
</comment>
<evidence type="ECO:0000313" key="2">
    <source>
        <dbReference type="Proteomes" id="UP001054252"/>
    </source>
</evidence>
<dbReference type="EMBL" id="BPVZ01000491">
    <property type="protein sequence ID" value="GKV51361.1"/>
    <property type="molecule type" value="Genomic_DNA"/>
</dbReference>
<gene>
    <name evidence="1" type="ORF">SLEP1_g58028</name>
</gene>
<reference evidence="1 2" key="1">
    <citation type="journal article" date="2021" name="Commun. Biol.">
        <title>The genome of Shorea leprosula (Dipterocarpaceae) highlights the ecological relevance of drought in aseasonal tropical rainforests.</title>
        <authorList>
            <person name="Ng K.K.S."/>
            <person name="Kobayashi M.J."/>
            <person name="Fawcett J.A."/>
            <person name="Hatakeyama M."/>
            <person name="Paape T."/>
            <person name="Ng C.H."/>
            <person name="Ang C.C."/>
            <person name="Tnah L.H."/>
            <person name="Lee C.T."/>
            <person name="Nishiyama T."/>
            <person name="Sese J."/>
            <person name="O'Brien M.J."/>
            <person name="Copetti D."/>
            <person name="Mohd Noor M.I."/>
            <person name="Ong R.C."/>
            <person name="Putra M."/>
            <person name="Sireger I.Z."/>
            <person name="Indrioko S."/>
            <person name="Kosugi Y."/>
            <person name="Izuno A."/>
            <person name="Isagi Y."/>
            <person name="Lee S.L."/>
            <person name="Shimizu K.K."/>
        </authorList>
    </citation>
    <scope>NUCLEOTIDE SEQUENCE [LARGE SCALE GENOMIC DNA]</scope>
    <source>
        <strain evidence="1">214</strain>
    </source>
</reference>
<sequence length="132" mass="14016">MYLEPSSSSPEFLLFLPFPKPANSFLPNQPAATCPAITMPYSPSHRACAPTSPFARTSSLCSLRPITSPALSPPAAPAMHARAIIAPRTPGLALPYPLPHLRLCCCTEPALHLPPAPCLLRPDPGNHTPLHA</sequence>
<keyword evidence="2" id="KW-1185">Reference proteome</keyword>
<protein>
    <submittedName>
        <fullName evidence="1">Uncharacterized protein</fullName>
    </submittedName>
</protein>
<name>A0AAV5MN49_9ROSI</name>
<dbReference type="AlphaFoldDB" id="A0AAV5MN49"/>
<proteinExistence type="predicted"/>
<accession>A0AAV5MN49</accession>
<organism evidence="1 2">
    <name type="scientific">Rubroshorea leprosula</name>
    <dbReference type="NCBI Taxonomy" id="152421"/>
    <lineage>
        <taxon>Eukaryota</taxon>
        <taxon>Viridiplantae</taxon>
        <taxon>Streptophyta</taxon>
        <taxon>Embryophyta</taxon>
        <taxon>Tracheophyta</taxon>
        <taxon>Spermatophyta</taxon>
        <taxon>Magnoliopsida</taxon>
        <taxon>eudicotyledons</taxon>
        <taxon>Gunneridae</taxon>
        <taxon>Pentapetalae</taxon>
        <taxon>rosids</taxon>
        <taxon>malvids</taxon>
        <taxon>Malvales</taxon>
        <taxon>Dipterocarpaceae</taxon>
        <taxon>Rubroshorea</taxon>
    </lineage>
</organism>
<evidence type="ECO:0000313" key="1">
    <source>
        <dbReference type="EMBL" id="GKV51361.1"/>
    </source>
</evidence>
<dbReference type="Proteomes" id="UP001054252">
    <property type="component" value="Unassembled WGS sequence"/>
</dbReference>